<evidence type="ECO:0000313" key="1">
    <source>
        <dbReference type="EMBL" id="MEQ2465372.1"/>
    </source>
</evidence>
<protein>
    <submittedName>
        <fullName evidence="1">Uncharacterized protein</fullName>
    </submittedName>
</protein>
<proteinExistence type="predicted"/>
<accession>A0ABV1EWB0</accession>
<sequence>MGMYFGLTFYSEKYPDVTERLQEHASFFNKKLEMHLMVDLNLLEIYFKSMDITIIDRVLLYDLEELGSWETFKRFSNLCRKYGLEYSIIKKSIDLHSDVDVPIGYLMDIFQ</sequence>
<organism evidence="1 2">
    <name type="scientific">Niallia hominis</name>
    <dbReference type="NCBI Taxonomy" id="3133173"/>
    <lineage>
        <taxon>Bacteria</taxon>
        <taxon>Bacillati</taxon>
        <taxon>Bacillota</taxon>
        <taxon>Bacilli</taxon>
        <taxon>Bacillales</taxon>
        <taxon>Bacillaceae</taxon>
        <taxon>Niallia</taxon>
    </lineage>
</organism>
<dbReference type="RefSeq" id="WP_235252342.1">
    <property type="nucleotide sequence ID" value="NZ_JBBMFN010000011.1"/>
</dbReference>
<dbReference type="Proteomes" id="UP001465426">
    <property type="component" value="Unassembled WGS sequence"/>
</dbReference>
<keyword evidence="2" id="KW-1185">Reference proteome</keyword>
<gene>
    <name evidence="1" type="ORF">WMO63_06775</name>
</gene>
<evidence type="ECO:0000313" key="2">
    <source>
        <dbReference type="Proteomes" id="UP001465426"/>
    </source>
</evidence>
<reference evidence="1 2" key="1">
    <citation type="submission" date="2024-03" db="EMBL/GenBank/DDBJ databases">
        <title>Human intestinal bacterial collection.</title>
        <authorList>
            <person name="Pauvert C."/>
            <person name="Hitch T.C.A."/>
            <person name="Clavel T."/>
        </authorList>
    </citation>
    <scope>NUCLEOTIDE SEQUENCE [LARGE SCALE GENOMIC DNA]</scope>
    <source>
        <strain evidence="1 2">CLA-SR-H024</strain>
    </source>
</reference>
<name>A0ABV1EWB0_9BACI</name>
<dbReference type="EMBL" id="JBBMFN010000011">
    <property type="protein sequence ID" value="MEQ2465372.1"/>
    <property type="molecule type" value="Genomic_DNA"/>
</dbReference>
<comment type="caution">
    <text evidence="1">The sequence shown here is derived from an EMBL/GenBank/DDBJ whole genome shotgun (WGS) entry which is preliminary data.</text>
</comment>